<name>A0A8J5EVR3_ZINOF</name>
<keyword evidence="7" id="KW-0805">Transcription regulation</keyword>
<dbReference type="CDD" id="cd01453">
    <property type="entry name" value="vWA_transcription_factor_IIH_type"/>
    <property type="match status" value="1"/>
</dbReference>
<evidence type="ECO:0000256" key="7">
    <source>
        <dbReference type="ARBA" id="ARBA00023015"/>
    </source>
</evidence>
<comment type="subcellular location">
    <subcellularLocation>
        <location evidence="1">Nucleus</location>
    </subcellularLocation>
</comment>
<reference evidence="13 14" key="1">
    <citation type="submission" date="2020-08" db="EMBL/GenBank/DDBJ databases">
        <title>Plant Genome Project.</title>
        <authorList>
            <person name="Zhang R.-G."/>
        </authorList>
    </citation>
    <scope>NUCLEOTIDE SEQUENCE [LARGE SCALE GENOMIC DNA]</scope>
    <source>
        <tissue evidence="13">Rhizome</tissue>
    </source>
</reference>
<dbReference type="InterPro" id="IPR012170">
    <property type="entry name" value="TFIIH_SSL1/p44"/>
</dbReference>
<evidence type="ECO:0000256" key="11">
    <source>
        <dbReference type="SAM" id="MobiDB-lite"/>
    </source>
</evidence>
<evidence type="ECO:0000256" key="4">
    <source>
        <dbReference type="ARBA" id="ARBA00022763"/>
    </source>
</evidence>
<sequence length="541" mass="60196">MGSLRGPSVTAHSLLPLRASYSSPVLLAGCSASMSSSAAVQRRFDLAAMGDAATRRQRRVGNEDDDDDDEEEDDQGSEAWGRAYADERSWEDLQEDESGLLRPIDTKALAYAQYRRRLLQKCAASATSSIQKGLIRYLYLIIDLSRAASVTDYRPSRMVAVAKCAEIFIREFFDQNPLSHMGIVTIKDGVAHQLTEIGGSPESQIRALMGKLECSGDASLQNALELVHGYLSHIPSYGHREVLFLYSALNTCDPGDIMETIQKCKKAKIRCSLIGLSAEFFICKHLCEETGGSYTVALDESHFKELFLEHAPPLPAIAEYATANLIKMGFPQRGAEGVIAICSCHKDVKIGGGYTCPRCKARVCELPSECRICGLTLVSSPHLARSYHHLFPVTPFNEVSSAVPFKVSQKFAQTCYSCQQSFVSHDMLHILNFFRCPYLIISYEEANPLPMYLVQNVTKLSASTATSTSTRACTIAQAVRADLAQLHKCCGLHPRVHLIDGVSQHFMPAYKFMVQQVELFNDMARHQFFCHNMRRENEYRD</sequence>
<evidence type="ECO:0000259" key="12">
    <source>
        <dbReference type="SMART" id="SM00327"/>
    </source>
</evidence>
<dbReference type="AlphaFoldDB" id="A0A8J5EVR3"/>
<keyword evidence="5" id="KW-0863">Zinc-finger</keyword>
<dbReference type="SUPFAM" id="SSF53300">
    <property type="entry name" value="vWA-like"/>
    <property type="match status" value="1"/>
</dbReference>
<keyword evidence="8" id="KW-0804">Transcription</keyword>
<dbReference type="EMBL" id="JACMSC010000018">
    <property type="protein sequence ID" value="KAG6475030.1"/>
    <property type="molecule type" value="Genomic_DNA"/>
</dbReference>
<evidence type="ECO:0000256" key="5">
    <source>
        <dbReference type="ARBA" id="ARBA00022771"/>
    </source>
</evidence>
<proteinExistence type="inferred from homology"/>
<dbReference type="PROSITE" id="PS51257">
    <property type="entry name" value="PROKAR_LIPOPROTEIN"/>
    <property type="match status" value="1"/>
</dbReference>
<dbReference type="Proteomes" id="UP000734854">
    <property type="component" value="Unassembled WGS sequence"/>
</dbReference>
<dbReference type="GO" id="GO:0006351">
    <property type="term" value="P:DNA-templated transcription"/>
    <property type="evidence" value="ECO:0007669"/>
    <property type="project" value="InterPro"/>
</dbReference>
<gene>
    <name evidence="13" type="ORF">ZIOFF_064247</name>
</gene>
<dbReference type="NCBIfam" id="TIGR00622">
    <property type="entry name" value="ssl1"/>
    <property type="match status" value="1"/>
</dbReference>
<dbReference type="InterPro" id="IPR002035">
    <property type="entry name" value="VWF_A"/>
</dbReference>
<feature type="domain" description="VWFA" evidence="12">
    <location>
        <begin position="135"/>
        <end position="311"/>
    </location>
</feature>
<evidence type="ECO:0000313" key="13">
    <source>
        <dbReference type="EMBL" id="KAG6475030.1"/>
    </source>
</evidence>
<accession>A0A8J5EVR3</accession>
<keyword evidence="4" id="KW-0227">DNA damage</keyword>
<dbReference type="GO" id="GO:0006357">
    <property type="term" value="P:regulation of transcription by RNA polymerase II"/>
    <property type="evidence" value="ECO:0007669"/>
    <property type="project" value="TreeGrafter"/>
</dbReference>
<dbReference type="GO" id="GO:0008270">
    <property type="term" value="F:zinc ion binding"/>
    <property type="evidence" value="ECO:0007669"/>
    <property type="project" value="UniProtKB-KW"/>
</dbReference>
<evidence type="ECO:0000256" key="6">
    <source>
        <dbReference type="ARBA" id="ARBA00022833"/>
    </source>
</evidence>
<keyword evidence="14" id="KW-1185">Reference proteome</keyword>
<dbReference type="GO" id="GO:0000439">
    <property type="term" value="C:transcription factor TFIIH core complex"/>
    <property type="evidence" value="ECO:0007669"/>
    <property type="project" value="InterPro"/>
</dbReference>
<dbReference type="PANTHER" id="PTHR12695:SF2">
    <property type="entry name" value="GENERAL TRANSCRIPTION FACTOR IIH SUBUNIT 2-RELATED"/>
    <property type="match status" value="1"/>
</dbReference>
<feature type="region of interest" description="Disordered" evidence="11">
    <location>
        <begin position="55"/>
        <end position="81"/>
    </location>
</feature>
<evidence type="ECO:0000256" key="1">
    <source>
        <dbReference type="ARBA" id="ARBA00004123"/>
    </source>
</evidence>
<evidence type="ECO:0000256" key="9">
    <source>
        <dbReference type="ARBA" id="ARBA00023204"/>
    </source>
</evidence>
<protein>
    <recommendedName>
        <fullName evidence="12">VWFA domain-containing protein</fullName>
    </recommendedName>
</protein>
<dbReference type="FunFam" id="3.40.50.410:FF:000015">
    <property type="entry name" value="General transcription factor IIH subunit 2"/>
    <property type="match status" value="1"/>
</dbReference>
<evidence type="ECO:0000256" key="8">
    <source>
        <dbReference type="ARBA" id="ARBA00023163"/>
    </source>
</evidence>
<dbReference type="Pfam" id="PF04056">
    <property type="entry name" value="Ssl1"/>
    <property type="match status" value="1"/>
</dbReference>
<keyword evidence="10" id="KW-0539">Nucleus</keyword>
<keyword evidence="6" id="KW-0862">Zinc</keyword>
<dbReference type="GO" id="GO:0006289">
    <property type="term" value="P:nucleotide-excision repair"/>
    <property type="evidence" value="ECO:0007669"/>
    <property type="project" value="InterPro"/>
</dbReference>
<keyword evidence="3" id="KW-0479">Metal-binding</keyword>
<evidence type="ECO:0000313" key="14">
    <source>
        <dbReference type="Proteomes" id="UP000734854"/>
    </source>
</evidence>
<dbReference type="InterPro" id="IPR036465">
    <property type="entry name" value="vWFA_dom_sf"/>
</dbReference>
<feature type="compositionally biased region" description="Acidic residues" evidence="11">
    <location>
        <begin position="63"/>
        <end position="76"/>
    </location>
</feature>
<comment type="similarity">
    <text evidence="2">Belongs to the GTF2H2 family.</text>
</comment>
<keyword evidence="9" id="KW-0234">DNA repair</keyword>
<organism evidence="13 14">
    <name type="scientific">Zingiber officinale</name>
    <name type="common">Ginger</name>
    <name type="synonym">Amomum zingiber</name>
    <dbReference type="NCBI Taxonomy" id="94328"/>
    <lineage>
        <taxon>Eukaryota</taxon>
        <taxon>Viridiplantae</taxon>
        <taxon>Streptophyta</taxon>
        <taxon>Embryophyta</taxon>
        <taxon>Tracheophyta</taxon>
        <taxon>Spermatophyta</taxon>
        <taxon>Magnoliopsida</taxon>
        <taxon>Liliopsida</taxon>
        <taxon>Zingiberales</taxon>
        <taxon>Zingiberaceae</taxon>
        <taxon>Zingiber</taxon>
    </lineage>
</organism>
<dbReference type="PANTHER" id="PTHR12695">
    <property type="entry name" value="GENERAL TRANSCRIPTION FACTOR IIH SUBUNIT 2"/>
    <property type="match status" value="1"/>
</dbReference>
<dbReference type="SMART" id="SM00327">
    <property type="entry name" value="VWA"/>
    <property type="match status" value="1"/>
</dbReference>
<evidence type="ECO:0000256" key="2">
    <source>
        <dbReference type="ARBA" id="ARBA00006092"/>
    </source>
</evidence>
<evidence type="ECO:0000256" key="10">
    <source>
        <dbReference type="ARBA" id="ARBA00023242"/>
    </source>
</evidence>
<dbReference type="InterPro" id="IPR007198">
    <property type="entry name" value="Ssl1-like"/>
</dbReference>
<evidence type="ECO:0000256" key="3">
    <source>
        <dbReference type="ARBA" id="ARBA00022723"/>
    </source>
</evidence>
<dbReference type="GO" id="GO:0005675">
    <property type="term" value="C:transcription factor TFIIH holo complex"/>
    <property type="evidence" value="ECO:0007669"/>
    <property type="project" value="TreeGrafter"/>
</dbReference>
<dbReference type="Gene3D" id="3.40.50.410">
    <property type="entry name" value="von Willebrand factor, type A domain"/>
    <property type="match status" value="1"/>
</dbReference>
<comment type="caution">
    <text evidence="13">The sequence shown here is derived from an EMBL/GenBank/DDBJ whole genome shotgun (WGS) entry which is preliminary data.</text>
</comment>